<evidence type="ECO:0000313" key="9">
    <source>
        <dbReference type="EMBL" id="MBC6680677.1"/>
    </source>
</evidence>
<feature type="transmembrane region" description="Helical" evidence="8">
    <location>
        <begin position="83"/>
        <end position="102"/>
    </location>
</feature>
<keyword evidence="3" id="KW-1003">Cell membrane</keyword>
<feature type="transmembrane region" description="Helical" evidence="8">
    <location>
        <begin position="28"/>
        <end position="46"/>
    </location>
</feature>
<keyword evidence="10" id="KW-1185">Reference proteome</keyword>
<comment type="subcellular location">
    <subcellularLocation>
        <location evidence="1 7">Cell membrane</location>
        <topology evidence="1 7">Multi-pass membrane protein</topology>
    </subcellularLocation>
</comment>
<sequence length="120" mass="13056">MNKHWLLVYAAGIIEILWVIGLKHSDAWYEWVLTILLLASSFFVLIKAMESLPSATVYAVFTGIGTAGTNVVDTLVFGESFSFLKVFFIALLLAGVIGLKLVTHRPTAETANLPEAEGVS</sequence>
<dbReference type="SUPFAM" id="SSF103481">
    <property type="entry name" value="Multidrug resistance efflux transporter EmrE"/>
    <property type="match status" value="1"/>
</dbReference>
<evidence type="ECO:0000256" key="8">
    <source>
        <dbReference type="SAM" id="Phobius"/>
    </source>
</evidence>
<dbReference type="InterPro" id="IPR000390">
    <property type="entry name" value="Small_drug/metabolite_transptr"/>
</dbReference>
<name>A0A923NM95_9FIRM</name>
<protein>
    <submittedName>
        <fullName evidence="9">Multidrug efflux SMR transporter</fullName>
    </submittedName>
</protein>
<dbReference type="RefSeq" id="WP_187303776.1">
    <property type="nucleotide sequence ID" value="NZ_CBCTON010000003.1"/>
</dbReference>
<proteinExistence type="inferred from homology"/>
<dbReference type="GO" id="GO:0022857">
    <property type="term" value="F:transmembrane transporter activity"/>
    <property type="evidence" value="ECO:0007669"/>
    <property type="project" value="InterPro"/>
</dbReference>
<evidence type="ECO:0000256" key="5">
    <source>
        <dbReference type="ARBA" id="ARBA00022989"/>
    </source>
</evidence>
<evidence type="ECO:0000256" key="3">
    <source>
        <dbReference type="ARBA" id="ARBA00022475"/>
    </source>
</evidence>
<reference evidence="9" key="1">
    <citation type="submission" date="2020-08" db="EMBL/GenBank/DDBJ databases">
        <title>Genome public.</title>
        <authorList>
            <person name="Liu C."/>
            <person name="Sun Q."/>
        </authorList>
    </citation>
    <scope>NUCLEOTIDE SEQUENCE</scope>
    <source>
        <strain evidence="9">BX12</strain>
    </source>
</reference>
<dbReference type="EMBL" id="JACRYT010000017">
    <property type="protein sequence ID" value="MBC6680677.1"/>
    <property type="molecule type" value="Genomic_DNA"/>
</dbReference>
<dbReference type="AlphaFoldDB" id="A0A923NM95"/>
<evidence type="ECO:0000256" key="6">
    <source>
        <dbReference type="ARBA" id="ARBA00023136"/>
    </source>
</evidence>
<feature type="transmembrane region" description="Helical" evidence="8">
    <location>
        <begin position="5"/>
        <end position="22"/>
    </location>
</feature>
<dbReference type="Proteomes" id="UP000602647">
    <property type="component" value="Unassembled WGS sequence"/>
</dbReference>
<evidence type="ECO:0000256" key="7">
    <source>
        <dbReference type="RuleBase" id="RU003942"/>
    </source>
</evidence>
<dbReference type="FunFam" id="1.10.3730.20:FF:000001">
    <property type="entry name" value="Quaternary ammonium compound resistance transporter SugE"/>
    <property type="match status" value="1"/>
</dbReference>
<dbReference type="PANTHER" id="PTHR30561:SF7">
    <property type="entry name" value="GUANIDINIUM EFFLUX SYSTEM SUBUNIT GDNC-RELATED"/>
    <property type="match status" value="1"/>
</dbReference>
<dbReference type="GO" id="GO:0005886">
    <property type="term" value="C:plasma membrane"/>
    <property type="evidence" value="ECO:0007669"/>
    <property type="project" value="UniProtKB-SubCell"/>
</dbReference>
<evidence type="ECO:0000256" key="4">
    <source>
        <dbReference type="ARBA" id="ARBA00022692"/>
    </source>
</evidence>
<keyword evidence="2" id="KW-0813">Transport</keyword>
<organism evidence="9 10">
    <name type="scientific">Zhenpiania hominis</name>
    <dbReference type="NCBI Taxonomy" id="2763644"/>
    <lineage>
        <taxon>Bacteria</taxon>
        <taxon>Bacillati</taxon>
        <taxon>Bacillota</taxon>
        <taxon>Clostridia</taxon>
        <taxon>Peptostreptococcales</taxon>
        <taxon>Anaerovoracaceae</taxon>
        <taxon>Zhenpiania</taxon>
    </lineage>
</organism>
<keyword evidence="5 8" id="KW-1133">Transmembrane helix</keyword>
<dbReference type="Gene3D" id="1.10.3730.20">
    <property type="match status" value="1"/>
</dbReference>
<evidence type="ECO:0000313" key="10">
    <source>
        <dbReference type="Proteomes" id="UP000602647"/>
    </source>
</evidence>
<dbReference type="InterPro" id="IPR045324">
    <property type="entry name" value="Small_multidrug_res"/>
</dbReference>
<keyword evidence="4 7" id="KW-0812">Transmembrane</keyword>
<evidence type="ECO:0000256" key="1">
    <source>
        <dbReference type="ARBA" id="ARBA00004651"/>
    </source>
</evidence>
<dbReference type="Pfam" id="PF00893">
    <property type="entry name" value="Multi_Drug_Res"/>
    <property type="match status" value="1"/>
</dbReference>
<gene>
    <name evidence="9" type="ORF">H9L42_12685</name>
</gene>
<keyword evidence="6 8" id="KW-0472">Membrane</keyword>
<comment type="similarity">
    <text evidence="7">Belongs to the drug/metabolite transporter (DMT) superfamily. Small multidrug resistance (SMR) (TC 2.A.7.1) family.</text>
</comment>
<dbReference type="InterPro" id="IPR037185">
    <property type="entry name" value="EmrE-like"/>
</dbReference>
<evidence type="ECO:0000256" key="2">
    <source>
        <dbReference type="ARBA" id="ARBA00022448"/>
    </source>
</evidence>
<comment type="caution">
    <text evidence="9">The sequence shown here is derived from an EMBL/GenBank/DDBJ whole genome shotgun (WGS) entry which is preliminary data.</text>
</comment>
<dbReference type="PANTHER" id="PTHR30561">
    <property type="entry name" value="SMR FAMILY PROTON-DEPENDENT DRUG EFFLUX TRANSPORTER SUGE"/>
    <property type="match status" value="1"/>
</dbReference>
<accession>A0A923NM95</accession>
<feature type="transmembrane region" description="Helical" evidence="8">
    <location>
        <begin position="58"/>
        <end position="77"/>
    </location>
</feature>